<evidence type="ECO:0000256" key="3">
    <source>
        <dbReference type="ARBA" id="ARBA00009843"/>
    </source>
</evidence>
<dbReference type="PRINTS" id="PR00758">
    <property type="entry name" value="ARSENICPUMP"/>
</dbReference>
<feature type="transmembrane region" description="Helical" evidence="10">
    <location>
        <begin position="365"/>
        <end position="390"/>
    </location>
</feature>
<proteinExistence type="inferred from homology"/>
<reference evidence="12 13" key="1">
    <citation type="submission" date="2020-12" db="EMBL/GenBank/DDBJ databases">
        <title>Brachybacterium sp. MASK1Z-5, whole genome shotgun sequence.</title>
        <authorList>
            <person name="Tuo L."/>
        </authorList>
    </citation>
    <scope>NUCLEOTIDE SEQUENCE [LARGE SCALE GENOMIC DNA]</scope>
    <source>
        <strain evidence="12 13">MASK1Z-5</strain>
    </source>
</reference>
<sequence length="391" mass="40504">MLGLLRRRSGALAIGALVLAAVLCVLGGGLPPQDLAALLERVAPVLGFVVAIAVLAELAREAGLLDVIAHGLTVLARGRTAVLWCAVCALAVVCTAFFSLDTTALIMTPVVVLTARRVDVPAVPFALATVWLANTASLLLPVSNLTNLLARDALGGGTASFLARSAVPTLIAIVVPVALLAIVHRRDLQGRFRASPAPQIHDRVLLRISGCVVVVLLPLLVVVPAVWIPAGAAALVLLLAFALRRREAIGVHLVPWHPLAIALALFVLVETAHVQGATSFVLRAADGGAGPTGLLRTAGTSALAANVLDNLPAFLLLERASADDPASTMALLIGVDVGPLITPWASLATLLWHQRMQAMGVRIPWVRFMALGAVAVVITVPLATLALAVLE</sequence>
<protein>
    <submittedName>
        <fullName evidence="12">Arsenic transporter</fullName>
    </submittedName>
</protein>
<keyword evidence="4" id="KW-0813">Transport</keyword>
<gene>
    <name evidence="12" type="ORF">I8D64_09425</name>
</gene>
<evidence type="ECO:0000256" key="4">
    <source>
        <dbReference type="ARBA" id="ARBA00022448"/>
    </source>
</evidence>
<comment type="similarity">
    <text evidence="2">Belongs to the ArsB family.</text>
</comment>
<feature type="domain" description="Citrate transporter-like" evidence="11">
    <location>
        <begin position="13"/>
        <end position="317"/>
    </location>
</feature>
<feature type="transmembrane region" description="Helical" evidence="10">
    <location>
        <begin position="226"/>
        <end position="243"/>
    </location>
</feature>
<evidence type="ECO:0000259" key="11">
    <source>
        <dbReference type="Pfam" id="PF03600"/>
    </source>
</evidence>
<dbReference type="PANTHER" id="PTHR43302:SF5">
    <property type="entry name" value="TRANSPORTER ARSB-RELATED"/>
    <property type="match status" value="1"/>
</dbReference>
<feature type="transmembrane region" description="Helical" evidence="10">
    <location>
        <begin position="161"/>
        <end position="183"/>
    </location>
</feature>
<evidence type="ECO:0000256" key="7">
    <source>
        <dbReference type="ARBA" id="ARBA00022849"/>
    </source>
</evidence>
<keyword evidence="6 10" id="KW-0812">Transmembrane</keyword>
<feature type="transmembrane region" description="Helical" evidence="10">
    <location>
        <begin position="329"/>
        <end position="353"/>
    </location>
</feature>
<evidence type="ECO:0000256" key="1">
    <source>
        <dbReference type="ARBA" id="ARBA00004651"/>
    </source>
</evidence>
<keyword evidence="13" id="KW-1185">Reference proteome</keyword>
<feature type="transmembrane region" description="Helical" evidence="10">
    <location>
        <begin position="81"/>
        <end position="100"/>
    </location>
</feature>
<evidence type="ECO:0000256" key="8">
    <source>
        <dbReference type="ARBA" id="ARBA00022989"/>
    </source>
</evidence>
<dbReference type="PANTHER" id="PTHR43302">
    <property type="entry name" value="TRANSPORTER ARSB-RELATED"/>
    <property type="match status" value="1"/>
</dbReference>
<name>A0ABS1BAD4_9MICO</name>
<comment type="caution">
    <text evidence="12">The sequence shown here is derived from an EMBL/GenBank/DDBJ whole genome shotgun (WGS) entry which is preliminary data.</text>
</comment>
<feature type="transmembrane region" description="Helical" evidence="10">
    <location>
        <begin position="204"/>
        <end position="220"/>
    </location>
</feature>
<evidence type="ECO:0000256" key="2">
    <source>
        <dbReference type="ARBA" id="ARBA00006433"/>
    </source>
</evidence>
<evidence type="ECO:0000256" key="9">
    <source>
        <dbReference type="ARBA" id="ARBA00023136"/>
    </source>
</evidence>
<comment type="similarity">
    <text evidence="3">Belongs to the CitM (TC 2.A.11) transporter family.</text>
</comment>
<keyword evidence="5" id="KW-1003">Cell membrane</keyword>
<evidence type="ECO:0000256" key="6">
    <source>
        <dbReference type="ARBA" id="ARBA00022692"/>
    </source>
</evidence>
<organism evidence="12 13">
    <name type="scientific">Brachybacterium halotolerans</name>
    <dbReference type="NCBI Taxonomy" id="2795215"/>
    <lineage>
        <taxon>Bacteria</taxon>
        <taxon>Bacillati</taxon>
        <taxon>Actinomycetota</taxon>
        <taxon>Actinomycetes</taxon>
        <taxon>Micrococcales</taxon>
        <taxon>Dermabacteraceae</taxon>
        <taxon>Brachybacterium</taxon>
    </lineage>
</organism>
<dbReference type="InterPro" id="IPR004680">
    <property type="entry name" value="Cit_transptr-like_dom"/>
</dbReference>
<dbReference type="EMBL" id="JAEDAJ010000004">
    <property type="protein sequence ID" value="MBK0331621.1"/>
    <property type="molecule type" value="Genomic_DNA"/>
</dbReference>
<evidence type="ECO:0000256" key="10">
    <source>
        <dbReference type="SAM" id="Phobius"/>
    </source>
</evidence>
<dbReference type="InterPro" id="IPR000802">
    <property type="entry name" value="Arsenical_pump_ArsB"/>
</dbReference>
<keyword evidence="7" id="KW-0059">Arsenical resistance</keyword>
<evidence type="ECO:0000313" key="12">
    <source>
        <dbReference type="EMBL" id="MBK0331621.1"/>
    </source>
</evidence>
<keyword evidence="9 10" id="KW-0472">Membrane</keyword>
<comment type="subcellular location">
    <subcellularLocation>
        <location evidence="1">Cell membrane</location>
        <topology evidence="1">Multi-pass membrane protein</topology>
    </subcellularLocation>
</comment>
<accession>A0ABS1BAD4</accession>
<feature type="transmembrane region" description="Helical" evidence="10">
    <location>
        <begin position="42"/>
        <end position="60"/>
    </location>
</feature>
<feature type="transmembrane region" description="Helical" evidence="10">
    <location>
        <begin position="12"/>
        <end position="30"/>
    </location>
</feature>
<evidence type="ECO:0000256" key="5">
    <source>
        <dbReference type="ARBA" id="ARBA00022475"/>
    </source>
</evidence>
<dbReference type="Proteomes" id="UP000612352">
    <property type="component" value="Unassembled WGS sequence"/>
</dbReference>
<keyword evidence="8 10" id="KW-1133">Transmembrane helix</keyword>
<evidence type="ECO:0000313" key="13">
    <source>
        <dbReference type="Proteomes" id="UP000612352"/>
    </source>
</evidence>
<feature type="transmembrane region" description="Helical" evidence="10">
    <location>
        <begin position="250"/>
        <end position="269"/>
    </location>
</feature>
<dbReference type="RefSeq" id="WP_200502246.1">
    <property type="nucleotide sequence ID" value="NZ_JAEDAJ010000004.1"/>
</dbReference>
<dbReference type="Pfam" id="PF03600">
    <property type="entry name" value="CitMHS"/>
    <property type="match status" value="1"/>
</dbReference>